<keyword evidence="2" id="KW-0560">Oxidoreductase</keyword>
<accession>W2RKE0</accession>
<sequence>MITGAGAGIGLSIVKGLLEAQTVSLVVAVDLAIDELQVLASSRPGKLVAVSGDVSDRLVNKKAIDTVIRTRGKLDSLILNAAVLRPVGPTAEINVEEWKRLIDVNFIALVHAIQLALPHLRKSRGQVLFTSSGVAARPFPAWIPYACSKASVNCLASCLTVEENQVSFLCITPGIVDSGMQRHVRDNEKSNLPPDQYKWLASLHAEGKLLRPEEPAGSFVKLALGGVPKVLNGLVVPWDDPRLVC</sequence>
<dbReference type="GO" id="GO:0016616">
    <property type="term" value="F:oxidoreductase activity, acting on the CH-OH group of donors, NAD or NADP as acceptor"/>
    <property type="evidence" value="ECO:0007669"/>
    <property type="project" value="UniProtKB-ARBA"/>
</dbReference>
<dbReference type="GeneID" id="19975809"/>
<dbReference type="AlphaFoldDB" id="W2RKE0"/>
<dbReference type="eggNOG" id="KOG1204">
    <property type="taxonomic scope" value="Eukaryota"/>
</dbReference>
<evidence type="ECO:0000256" key="2">
    <source>
        <dbReference type="ARBA" id="ARBA00023002"/>
    </source>
</evidence>
<evidence type="ECO:0000313" key="4">
    <source>
        <dbReference type="Proteomes" id="UP000030752"/>
    </source>
</evidence>
<dbReference type="HOGENOM" id="CLU_010194_2_11_1"/>
<keyword evidence="4" id="KW-1185">Reference proteome</keyword>
<dbReference type="Pfam" id="PF00106">
    <property type="entry name" value="adh_short"/>
    <property type="match status" value="1"/>
</dbReference>
<dbReference type="STRING" id="1220924.W2RKE0"/>
<dbReference type="PANTHER" id="PTHR43008">
    <property type="entry name" value="BENZIL REDUCTASE"/>
    <property type="match status" value="1"/>
</dbReference>
<dbReference type="SUPFAM" id="SSF51735">
    <property type="entry name" value="NAD(P)-binding Rossmann-fold domains"/>
    <property type="match status" value="1"/>
</dbReference>
<dbReference type="EMBL" id="KB822725">
    <property type="protein sequence ID" value="ETN36193.1"/>
    <property type="molecule type" value="Genomic_DNA"/>
</dbReference>
<dbReference type="GO" id="GO:0050664">
    <property type="term" value="F:oxidoreductase activity, acting on NAD(P)H, oxygen as acceptor"/>
    <property type="evidence" value="ECO:0007669"/>
    <property type="project" value="TreeGrafter"/>
</dbReference>
<comment type="similarity">
    <text evidence="1">Belongs to the short-chain dehydrogenases/reductases (SDR) family.</text>
</comment>
<dbReference type="Gene3D" id="3.40.50.720">
    <property type="entry name" value="NAD(P)-binding Rossmann-like Domain"/>
    <property type="match status" value="1"/>
</dbReference>
<gene>
    <name evidence="3" type="ORF">HMPREF1541_08470</name>
</gene>
<dbReference type="OrthoDB" id="153074at2759"/>
<dbReference type="PRINTS" id="PR00081">
    <property type="entry name" value="GDHRDH"/>
</dbReference>
<dbReference type="InterPro" id="IPR036291">
    <property type="entry name" value="NAD(P)-bd_dom_sf"/>
</dbReference>
<dbReference type="RefSeq" id="XP_008721011.1">
    <property type="nucleotide sequence ID" value="XM_008722789.1"/>
</dbReference>
<dbReference type="VEuPathDB" id="FungiDB:HMPREF1541_08470"/>
<dbReference type="InterPro" id="IPR002347">
    <property type="entry name" value="SDR_fam"/>
</dbReference>
<dbReference type="InParanoid" id="W2RKE0"/>
<name>W2RKE0_CYPE1</name>
<organism evidence="3 4">
    <name type="scientific">Cyphellophora europaea (strain CBS 101466)</name>
    <name type="common">Phialophora europaea</name>
    <dbReference type="NCBI Taxonomy" id="1220924"/>
    <lineage>
        <taxon>Eukaryota</taxon>
        <taxon>Fungi</taxon>
        <taxon>Dikarya</taxon>
        <taxon>Ascomycota</taxon>
        <taxon>Pezizomycotina</taxon>
        <taxon>Eurotiomycetes</taxon>
        <taxon>Chaetothyriomycetidae</taxon>
        <taxon>Chaetothyriales</taxon>
        <taxon>Cyphellophoraceae</taxon>
        <taxon>Cyphellophora</taxon>
    </lineage>
</organism>
<protein>
    <submittedName>
        <fullName evidence="3">Uncharacterized protein</fullName>
    </submittedName>
</protein>
<reference evidence="3 4" key="1">
    <citation type="submission" date="2013-03" db="EMBL/GenBank/DDBJ databases">
        <title>The Genome Sequence of Phialophora europaea CBS 101466.</title>
        <authorList>
            <consortium name="The Broad Institute Genomics Platform"/>
            <person name="Cuomo C."/>
            <person name="de Hoog S."/>
            <person name="Gorbushina A."/>
            <person name="Walker B."/>
            <person name="Young S.K."/>
            <person name="Zeng Q."/>
            <person name="Gargeya S."/>
            <person name="Fitzgerald M."/>
            <person name="Haas B."/>
            <person name="Abouelleil A."/>
            <person name="Allen A.W."/>
            <person name="Alvarado L."/>
            <person name="Arachchi H.M."/>
            <person name="Berlin A.M."/>
            <person name="Chapman S.B."/>
            <person name="Gainer-Dewar J."/>
            <person name="Goldberg J."/>
            <person name="Griggs A."/>
            <person name="Gujja S."/>
            <person name="Hansen M."/>
            <person name="Howarth C."/>
            <person name="Imamovic A."/>
            <person name="Ireland A."/>
            <person name="Larimer J."/>
            <person name="McCowan C."/>
            <person name="Murphy C."/>
            <person name="Pearson M."/>
            <person name="Poon T.W."/>
            <person name="Priest M."/>
            <person name="Roberts A."/>
            <person name="Saif S."/>
            <person name="Shea T."/>
            <person name="Sisk P."/>
            <person name="Sykes S."/>
            <person name="Wortman J."/>
            <person name="Nusbaum C."/>
            <person name="Birren B."/>
        </authorList>
    </citation>
    <scope>NUCLEOTIDE SEQUENCE [LARGE SCALE GENOMIC DNA]</scope>
    <source>
        <strain evidence="3 4">CBS 101466</strain>
    </source>
</reference>
<dbReference type="Proteomes" id="UP000030752">
    <property type="component" value="Unassembled WGS sequence"/>
</dbReference>
<evidence type="ECO:0000313" key="3">
    <source>
        <dbReference type="EMBL" id="ETN36193.1"/>
    </source>
</evidence>
<proteinExistence type="inferred from homology"/>
<dbReference type="PANTHER" id="PTHR43008:SF8">
    <property type="entry name" value="BENZIL REDUCTASE ((S)-BENZOIN FORMING) IRC24"/>
    <property type="match status" value="1"/>
</dbReference>
<evidence type="ECO:0000256" key="1">
    <source>
        <dbReference type="ARBA" id="ARBA00006484"/>
    </source>
</evidence>
<dbReference type="FunCoup" id="W2RKE0">
    <property type="interactions" value="108"/>
</dbReference>